<proteinExistence type="predicted"/>
<evidence type="ECO:0008006" key="3">
    <source>
        <dbReference type="Google" id="ProtNLM"/>
    </source>
</evidence>
<reference evidence="1 2" key="1">
    <citation type="submission" date="2016-10" db="EMBL/GenBank/DDBJ databases">
        <authorList>
            <person name="de Groot N.N."/>
        </authorList>
    </citation>
    <scope>NUCLEOTIDE SEQUENCE [LARGE SCALE GENOMIC DNA]</scope>
    <source>
        <strain evidence="1 2">CDM_5</strain>
    </source>
</reference>
<gene>
    <name evidence="1" type="ORF">SAMN04488691_104222</name>
</gene>
<organism evidence="1 2">
    <name type="scientific">Haloferax larsenii</name>
    <dbReference type="NCBI Taxonomy" id="302484"/>
    <lineage>
        <taxon>Archaea</taxon>
        <taxon>Methanobacteriati</taxon>
        <taxon>Methanobacteriota</taxon>
        <taxon>Stenosarchaea group</taxon>
        <taxon>Halobacteria</taxon>
        <taxon>Halobacteriales</taxon>
        <taxon>Haloferacaceae</taxon>
        <taxon>Haloferax</taxon>
    </lineage>
</organism>
<dbReference type="AlphaFoldDB" id="A0A1H7PXL8"/>
<sequence length="225" mass="24765">MGETVETNSLEVRWFGTGPPPTDLSTWLSELGPADTESNDAARRVDLYFPPFDPTFNLKLRGGDADAVEVKYRLGSGTRHTFGPDVTGTVEQWYKWSFPLDYAPDLWSTDRTGLWLSVEKTRLLHPFEQSVLRSLDPRLSETDTTAHVEVTEVTARSTTGWTCGVEAAGEPADLEDVVDALGDALFGESFPVELGADQSLGYAEWLRQLSADVSPNAGVRLPSKR</sequence>
<dbReference type="OrthoDB" id="290180at2157"/>
<evidence type="ECO:0000313" key="2">
    <source>
        <dbReference type="Proteomes" id="UP000183894"/>
    </source>
</evidence>
<accession>A0A1H7PXL8</accession>
<name>A0A1H7PXL8_HALLR</name>
<evidence type="ECO:0000313" key="1">
    <source>
        <dbReference type="EMBL" id="SEL40154.1"/>
    </source>
</evidence>
<dbReference type="EMBL" id="FOAD01000004">
    <property type="protein sequence ID" value="SEL40154.1"/>
    <property type="molecule type" value="Genomic_DNA"/>
</dbReference>
<dbReference type="Proteomes" id="UP000183894">
    <property type="component" value="Unassembled WGS sequence"/>
</dbReference>
<dbReference type="RefSeq" id="WP_074793892.1">
    <property type="nucleotide sequence ID" value="NZ_FOAD01000004.1"/>
</dbReference>
<protein>
    <recommendedName>
        <fullName evidence="3">CYTH domain-containing protein</fullName>
    </recommendedName>
</protein>